<reference evidence="3" key="2">
    <citation type="submission" date="2013-12" db="EMBL/GenBank/DDBJ databases">
        <authorList>
            <person name="Yu Y."/>
            <person name="Lee S."/>
            <person name="de Baynast K."/>
            <person name="Wissotski M."/>
            <person name="Liu L."/>
            <person name="Talag J."/>
            <person name="Goicoechea J."/>
            <person name="Angelova A."/>
            <person name="Jetty R."/>
            <person name="Kudrna D."/>
            <person name="Golser W."/>
            <person name="Rivera L."/>
            <person name="Zhang J."/>
            <person name="Wing R."/>
        </authorList>
    </citation>
    <scope>NUCLEOTIDE SEQUENCE</scope>
</reference>
<keyword evidence="3" id="KW-1185">Reference proteome</keyword>
<reference evidence="2 3" key="1">
    <citation type="submission" date="2012-08" db="EMBL/GenBank/DDBJ databases">
        <title>Oryza genome evolution.</title>
        <authorList>
            <person name="Wing R.A."/>
        </authorList>
    </citation>
    <scope>NUCLEOTIDE SEQUENCE</scope>
</reference>
<dbReference type="PANTHER" id="PTHR31264">
    <property type="entry name" value="OS07G0554500 PROTEIN-RELATED"/>
    <property type="match status" value="1"/>
</dbReference>
<evidence type="ECO:0000313" key="3">
    <source>
        <dbReference type="Proteomes" id="UP000032180"/>
    </source>
</evidence>
<reference evidence="2" key="3">
    <citation type="submission" date="2015-04" db="UniProtKB">
        <authorList>
            <consortium name="EnsemblPlants"/>
        </authorList>
    </citation>
    <scope>IDENTIFICATION</scope>
</reference>
<accession>A0A0D9X087</accession>
<dbReference type="Proteomes" id="UP000032180">
    <property type="component" value="Chromosome 7"/>
</dbReference>
<dbReference type="PANTHER" id="PTHR31264:SF11">
    <property type="entry name" value="OS07G0555100 PROTEIN"/>
    <property type="match status" value="1"/>
</dbReference>
<dbReference type="EnsemblPlants" id="LPERR07G15780.1">
    <property type="protein sequence ID" value="LPERR07G15780.1"/>
    <property type="gene ID" value="LPERR07G15780"/>
</dbReference>
<sequence length="433" mass="48153">MASPAPPPNASQRRRSRPPSPSPTASSVGSSPAFPPRKRRKSGRQPPLLGLVCDDGFYPARDPHPSATRALAVARKADFGFHFVPPVPKKAWGWSPLDARDGRVLIQSKYFPEDPDGDEFPRPRFMNYAVCDPLFKRYVLLPSIPDDLTVDEGKLGGFVLCLAGSQEDEEDTSFRVICVAKYSTKLVALVFSSVTRRWGIAASSSWSSLGTEEPSNHGLSRFSYVDGCFYWTEPWADKILVFDALKMGFAHGVKDGSQACVAVDREGNPGMLTVAEYIGNGKFRFSRIAKQSDRGSPSGCLSENIIELPSYINNYFTLCAAEGFIFLRCDPEDEDPEEDFYIDPEDVEYYSLNVKTAEFQYICGMALDKYYFHVCPYFRFSSPPTAKPWMKSSLLSPFSYRASVSVRGSAGGSTWCCSSAHWDVLELGYVYQN</sequence>
<proteinExistence type="predicted"/>
<feature type="region of interest" description="Disordered" evidence="1">
    <location>
        <begin position="1"/>
        <end position="48"/>
    </location>
</feature>
<dbReference type="Gramene" id="LPERR07G15780.1">
    <property type="protein sequence ID" value="LPERR07G15780.1"/>
    <property type="gene ID" value="LPERR07G15780"/>
</dbReference>
<evidence type="ECO:0000313" key="2">
    <source>
        <dbReference type="EnsemblPlants" id="LPERR07G15780.1"/>
    </source>
</evidence>
<dbReference type="HOGENOM" id="CLU_030310_0_0_1"/>
<protein>
    <submittedName>
        <fullName evidence="2">Uncharacterized protein</fullName>
    </submittedName>
</protein>
<dbReference type="AlphaFoldDB" id="A0A0D9X087"/>
<dbReference type="eggNOG" id="ENOG502R1GR">
    <property type="taxonomic scope" value="Eukaryota"/>
</dbReference>
<evidence type="ECO:0000256" key="1">
    <source>
        <dbReference type="SAM" id="MobiDB-lite"/>
    </source>
</evidence>
<name>A0A0D9X087_9ORYZ</name>
<feature type="compositionally biased region" description="Low complexity" evidence="1">
    <location>
        <begin position="23"/>
        <end position="32"/>
    </location>
</feature>
<organism evidence="2 3">
    <name type="scientific">Leersia perrieri</name>
    <dbReference type="NCBI Taxonomy" id="77586"/>
    <lineage>
        <taxon>Eukaryota</taxon>
        <taxon>Viridiplantae</taxon>
        <taxon>Streptophyta</taxon>
        <taxon>Embryophyta</taxon>
        <taxon>Tracheophyta</taxon>
        <taxon>Spermatophyta</taxon>
        <taxon>Magnoliopsida</taxon>
        <taxon>Liliopsida</taxon>
        <taxon>Poales</taxon>
        <taxon>Poaceae</taxon>
        <taxon>BOP clade</taxon>
        <taxon>Oryzoideae</taxon>
        <taxon>Oryzeae</taxon>
        <taxon>Oryzinae</taxon>
        <taxon>Leersia</taxon>
    </lineage>
</organism>